<keyword evidence="2" id="KW-0677">Repeat</keyword>
<dbReference type="GO" id="GO:0003677">
    <property type="term" value="F:DNA binding"/>
    <property type="evidence" value="ECO:0007669"/>
    <property type="project" value="UniProtKB-KW"/>
</dbReference>
<evidence type="ECO:0000259" key="8">
    <source>
        <dbReference type="PROSITE" id="PS50090"/>
    </source>
</evidence>
<evidence type="ECO:0000256" key="1">
    <source>
        <dbReference type="ARBA" id="ARBA00004123"/>
    </source>
</evidence>
<dbReference type="SUPFAM" id="SSF46689">
    <property type="entry name" value="Homeodomain-like"/>
    <property type="match status" value="1"/>
</dbReference>
<keyword evidence="4" id="KW-0238">DNA-binding</keyword>
<comment type="caution">
    <text evidence="10">The sequence shown here is derived from an EMBL/GenBank/DDBJ whole genome shotgun (WGS) entry which is preliminary data.</text>
</comment>
<feature type="domain" description="Myb-like" evidence="8">
    <location>
        <begin position="63"/>
        <end position="113"/>
    </location>
</feature>
<evidence type="ECO:0000256" key="6">
    <source>
        <dbReference type="ARBA" id="ARBA00023242"/>
    </source>
</evidence>
<accession>A0AAN9NQF2</accession>
<feature type="domain" description="HTH myb-type" evidence="9">
    <location>
        <begin position="9"/>
        <end position="62"/>
    </location>
</feature>
<proteinExistence type="predicted"/>
<dbReference type="Gene3D" id="1.10.10.60">
    <property type="entry name" value="Homeodomain-like"/>
    <property type="match status" value="2"/>
</dbReference>
<dbReference type="PANTHER" id="PTHR48000:SF67">
    <property type="entry name" value="MYB-LIKE DNA-BINDING DOMAIN CONTAINING PROTEIN, EXPRESSED"/>
    <property type="match status" value="1"/>
</dbReference>
<evidence type="ECO:0000256" key="2">
    <source>
        <dbReference type="ARBA" id="ARBA00022737"/>
    </source>
</evidence>
<dbReference type="EMBL" id="JAYMYR010000002">
    <property type="protein sequence ID" value="KAK7377022.1"/>
    <property type="molecule type" value="Genomic_DNA"/>
</dbReference>
<dbReference type="PANTHER" id="PTHR48000">
    <property type="entry name" value="OS09G0431300 PROTEIN"/>
    <property type="match status" value="1"/>
</dbReference>
<dbReference type="Proteomes" id="UP001374584">
    <property type="component" value="Unassembled WGS sequence"/>
</dbReference>
<evidence type="ECO:0000256" key="3">
    <source>
        <dbReference type="ARBA" id="ARBA00023015"/>
    </source>
</evidence>
<evidence type="ECO:0000313" key="11">
    <source>
        <dbReference type="Proteomes" id="UP001374584"/>
    </source>
</evidence>
<dbReference type="InterPro" id="IPR017930">
    <property type="entry name" value="Myb_dom"/>
</dbReference>
<dbReference type="InterPro" id="IPR009057">
    <property type="entry name" value="Homeodomain-like_sf"/>
</dbReference>
<keyword evidence="6" id="KW-0539">Nucleus</keyword>
<feature type="compositionally biased region" description="Low complexity" evidence="7">
    <location>
        <begin position="210"/>
        <end position="235"/>
    </location>
</feature>
<dbReference type="AlphaFoldDB" id="A0AAN9NQF2"/>
<dbReference type="CDD" id="cd00167">
    <property type="entry name" value="SANT"/>
    <property type="match status" value="2"/>
</dbReference>
<evidence type="ECO:0000256" key="7">
    <source>
        <dbReference type="SAM" id="MobiDB-lite"/>
    </source>
</evidence>
<gene>
    <name evidence="10" type="ORF">VNO80_02442</name>
</gene>
<keyword evidence="5" id="KW-0804">Transcription</keyword>
<keyword evidence="11" id="KW-1185">Reference proteome</keyword>
<dbReference type="PROSITE" id="PS50090">
    <property type="entry name" value="MYB_LIKE"/>
    <property type="match status" value="2"/>
</dbReference>
<name>A0AAN9NQF2_PHACN</name>
<feature type="domain" description="HTH myb-type" evidence="9">
    <location>
        <begin position="63"/>
        <end position="117"/>
    </location>
</feature>
<dbReference type="FunFam" id="1.10.10.60:FF:000015">
    <property type="entry name" value="Transcription factor RAX3"/>
    <property type="match status" value="1"/>
</dbReference>
<evidence type="ECO:0000256" key="4">
    <source>
        <dbReference type="ARBA" id="ARBA00023125"/>
    </source>
</evidence>
<dbReference type="SMART" id="SM00717">
    <property type="entry name" value="SANT"/>
    <property type="match status" value="2"/>
</dbReference>
<evidence type="ECO:0000256" key="5">
    <source>
        <dbReference type="ARBA" id="ARBA00023163"/>
    </source>
</evidence>
<dbReference type="InterPro" id="IPR001005">
    <property type="entry name" value="SANT/Myb"/>
</dbReference>
<dbReference type="PROSITE" id="PS51294">
    <property type="entry name" value="HTH_MYB"/>
    <property type="match status" value="2"/>
</dbReference>
<organism evidence="10 11">
    <name type="scientific">Phaseolus coccineus</name>
    <name type="common">Scarlet runner bean</name>
    <name type="synonym">Phaseolus multiflorus</name>
    <dbReference type="NCBI Taxonomy" id="3886"/>
    <lineage>
        <taxon>Eukaryota</taxon>
        <taxon>Viridiplantae</taxon>
        <taxon>Streptophyta</taxon>
        <taxon>Embryophyta</taxon>
        <taxon>Tracheophyta</taxon>
        <taxon>Spermatophyta</taxon>
        <taxon>Magnoliopsida</taxon>
        <taxon>eudicotyledons</taxon>
        <taxon>Gunneridae</taxon>
        <taxon>Pentapetalae</taxon>
        <taxon>rosids</taxon>
        <taxon>fabids</taxon>
        <taxon>Fabales</taxon>
        <taxon>Fabaceae</taxon>
        <taxon>Papilionoideae</taxon>
        <taxon>50 kb inversion clade</taxon>
        <taxon>NPAAA clade</taxon>
        <taxon>indigoferoid/millettioid clade</taxon>
        <taxon>Phaseoleae</taxon>
        <taxon>Phaseolus</taxon>
    </lineage>
</organism>
<feature type="domain" description="Myb-like" evidence="8">
    <location>
        <begin position="9"/>
        <end position="62"/>
    </location>
</feature>
<evidence type="ECO:0000313" key="10">
    <source>
        <dbReference type="EMBL" id="KAK7377022.1"/>
    </source>
</evidence>
<dbReference type="Pfam" id="PF00249">
    <property type="entry name" value="Myb_DNA-binding"/>
    <property type="match status" value="2"/>
</dbReference>
<evidence type="ECO:0000259" key="9">
    <source>
        <dbReference type="PROSITE" id="PS51294"/>
    </source>
</evidence>
<dbReference type="GO" id="GO:0005634">
    <property type="term" value="C:nucleus"/>
    <property type="evidence" value="ECO:0007669"/>
    <property type="project" value="UniProtKB-SubCell"/>
</dbReference>
<keyword evidence="3" id="KW-0805">Transcription regulation</keyword>
<protein>
    <submittedName>
        <fullName evidence="10">Uncharacterized protein</fullName>
    </submittedName>
</protein>
<feature type="region of interest" description="Disordered" evidence="7">
    <location>
        <begin position="207"/>
        <end position="235"/>
    </location>
</feature>
<sequence>MGRAPCCDKANVKRGPWSPEEDAALKGYVESHGTGGNWIALPKKAGLRRCGKSCRLRWLNYLRPDIKHGGFTEEEDNIICNLYGQMGSRWSAIASKLHGRTDNDVKNHWNTKLKKKMMAGKVSLKTFTENGTSTLPSTSTPLPTPQSLNIQNSPFNASPNQTLVLPILEANDNNAFTVNQNSIISFDQTNHHGLYTPQIMHGVSRTGAASSRINNNTSDNNSNSHMVSLSQEGSSSISDSSSIAVNYNKCVVSQPQQQQQQSDESMDMFMDFGFGFPYDFANGPNCHYERVGEIFAPEWVDFSYADIKPH</sequence>
<reference evidence="10 11" key="1">
    <citation type="submission" date="2024-01" db="EMBL/GenBank/DDBJ databases">
        <title>The genomes of 5 underutilized Papilionoideae crops provide insights into root nodulation and disease resistanc.</title>
        <authorList>
            <person name="Jiang F."/>
        </authorList>
    </citation>
    <scope>NUCLEOTIDE SEQUENCE [LARGE SCALE GENOMIC DNA]</scope>
    <source>
        <strain evidence="10">JINMINGXINNONG_FW02</strain>
        <tissue evidence="10">Leaves</tissue>
    </source>
</reference>
<comment type="subcellular location">
    <subcellularLocation>
        <location evidence="1">Nucleus</location>
    </subcellularLocation>
</comment>